<name>A0A453B7V7_AEGTS</name>
<evidence type="ECO:0000313" key="2">
    <source>
        <dbReference type="EnsemblPlants" id="AET2Gv20404100.1"/>
    </source>
</evidence>
<protein>
    <submittedName>
        <fullName evidence="2">Uncharacterized protein</fullName>
    </submittedName>
</protein>
<keyword evidence="3" id="KW-1185">Reference proteome</keyword>
<dbReference type="AlphaFoldDB" id="A0A453B7V7"/>
<keyword evidence="1" id="KW-1133">Transmembrane helix</keyword>
<dbReference type="EnsemblPlants" id="AET2Gv20404100.1">
    <property type="protein sequence ID" value="AET2Gv20404100.1"/>
    <property type="gene ID" value="AET2Gv20404100"/>
</dbReference>
<dbReference type="Gramene" id="AET2Gv20404100.1">
    <property type="protein sequence ID" value="AET2Gv20404100.1"/>
    <property type="gene ID" value="AET2Gv20404100"/>
</dbReference>
<evidence type="ECO:0000256" key="1">
    <source>
        <dbReference type="SAM" id="Phobius"/>
    </source>
</evidence>
<reference evidence="3" key="1">
    <citation type="journal article" date="2014" name="Science">
        <title>Ancient hybridizations among the ancestral genomes of bread wheat.</title>
        <authorList>
            <consortium name="International Wheat Genome Sequencing Consortium,"/>
            <person name="Marcussen T."/>
            <person name="Sandve S.R."/>
            <person name="Heier L."/>
            <person name="Spannagl M."/>
            <person name="Pfeifer M."/>
            <person name="Jakobsen K.S."/>
            <person name="Wulff B.B."/>
            <person name="Steuernagel B."/>
            <person name="Mayer K.F."/>
            <person name="Olsen O.A."/>
        </authorList>
    </citation>
    <scope>NUCLEOTIDE SEQUENCE [LARGE SCALE GENOMIC DNA]</scope>
    <source>
        <strain evidence="3">cv. AL8/78</strain>
    </source>
</reference>
<keyword evidence="1" id="KW-0812">Transmembrane</keyword>
<reference evidence="2" key="4">
    <citation type="submission" date="2019-03" db="UniProtKB">
        <authorList>
            <consortium name="EnsemblPlants"/>
        </authorList>
    </citation>
    <scope>IDENTIFICATION</scope>
</reference>
<proteinExistence type="predicted"/>
<reference evidence="2" key="3">
    <citation type="journal article" date="2017" name="Nature">
        <title>Genome sequence of the progenitor of the wheat D genome Aegilops tauschii.</title>
        <authorList>
            <person name="Luo M.C."/>
            <person name="Gu Y.Q."/>
            <person name="Puiu D."/>
            <person name="Wang H."/>
            <person name="Twardziok S.O."/>
            <person name="Deal K.R."/>
            <person name="Huo N."/>
            <person name="Zhu T."/>
            <person name="Wang L."/>
            <person name="Wang Y."/>
            <person name="McGuire P.E."/>
            <person name="Liu S."/>
            <person name="Long H."/>
            <person name="Ramasamy R.K."/>
            <person name="Rodriguez J.C."/>
            <person name="Van S.L."/>
            <person name="Yuan L."/>
            <person name="Wang Z."/>
            <person name="Xia Z."/>
            <person name="Xiao L."/>
            <person name="Anderson O.D."/>
            <person name="Ouyang S."/>
            <person name="Liang Y."/>
            <person name="Zimin A.V."/>
            <person name="Pertea G."/>
            <person name="Qi P."/>
            <person name="Bennetzen J.L."/>
            <person name="Dai X."/>
            <person name="Dawson M.W."/>
            <person name="Muller H.G."/>
            <person name="Kugler K."/>
            <person name="Rivarola-Duarte L."/>
            <person name="Spannagl M."/>
            <person name="Mayer K.F.X."/>
            <person name="Lu F.H."/>
            <person name="Bevan M.W."/>
            <person name="Leroy P."/>
            <person name="Li P."/>
            <person name="You F.M."/>
            <person name="Sun Q."/>
            <person name="Liu Z."/>
            <person name="Lyons E."/>
            <person name="Wicker T."/>
            <person name="Salzberg S.L."/>
            <person name="Devos K.M."/>
            <person name="Dvorak J."/>
        </authorList>
    </citation>
    <scope>NUCLEOTIDE SEQUENCE [LARGE SCALE GENOMIC DNA]</scope>
    <source>
        <strain evidence="2">cv. AL8/78</strain>
    </source>
</reference>
<sequence>NKWICVHNEIFILCVAGSTKISENQELAYGYSVTRLGLGLVPAVFSLLSAIVAHTMDLPEARRRPLVEPLLA</sequence>
<reference evidence="3" key="2">
    <citation type="journal article" date="2017" name="Nat. Plants">
        <title>The Aegilops tauschii genome reveals multiple impacts of transposons.</title>
        <authorList>
            <person name="Zhao G."/>
            <person name="Zou C."/>
            <person name="Li K."/>
            <person name="Wang K."/>
            <person name="Li T."/>
            <person name="Gao L."/>
            <person name="Zhang X."/>
            <person name="Wang H."/>
            <person name="Yang Z."/>
            <person name="Liu X."/>
            <person name="Jiang W."/>
            <person name="Mao L."/>
            <person name="Kong X."/>
            <person name="Jiao Y."/>
            <person name="Jia J."/>
        </authorList>
    </citation>
    <scope>NUCLEOTIDE SEQUENCE [LARGE SCALE GENOMIC DNA]</scope>
    <source>
        <strain evidence="3">cv. AL8/78</strain>
    </source>
</reference>
<organism evidence="2 3">
    <name type="scientific">Aegilops tauschii subsp. strangulata</name>
    <name type="common">Goatgrass</name>
    <dbReference type="NCBI Taxonomy" id="200361"/>
    <lineage>
        <taxon>Eukaryota</taxon>
        <taxon>Viridiplantae</taxon>
        <taxon>Streptophyta</taxon>
        <taxon>Embryophyta</taxon>
        <taxon>Tracheophyta</taxon>
        <taxon>Spermatophyta</taxon>
        <taxon>Magnoliopsida</taxon>
        <taxon>Liliopsida</taxon>
        <taxon>Poales</taxon>
        <taxon>Poaceae</taxon>
        <taxon>BOP clade</taxon>
        <taxon>Pooideae</taxon>
        <taxon>Triticodae</taxon>
        <taxon>Triticeae</taxon>
        <taxon>Triticinae</taxon>
        <taxon>Aegilops</taxon>
    </lineage>
</organism>
<dbReference type="Proteomes" id="UP000015105">
    <property type="component" value="Chromosome 2D"/>
</dbReference>
<evidence type="ECO:0000313" key="3">
    <source>
        <dbReference type="Proteomes" id="UP000015105"/>
    </source>
</evidence>
<accession>A0A453B7V7</accession>
<reference evidence="2" key="5">
    <citation type="journal article" date="2021" name="G3 (Bethesda)">
        <title>Aegilops tauschii genome assembly Aet v5.0 features greater sequence contiguity and improved annotation.</title>
        <authorList>
            <person name="Wang L."/>
            <person name="Zhu T."/>
            <person name="Rodriguez J.C."/>
            <person name="Deal K.R."/>
            <person name="Dubcovsky J."/>
            <person name="McGuire P.E."/>
            <person name="Lux T."/>
            <person name="Spannagl M."/>
            <person name="Mayer K.F.X."/>
            <person name="Baldrich P."/>
            <person name="Meyers B.C."/>
            <person name="Huo N."/>
            <person name="Gu Y.Q."/>
            <person name="Zhou H."/>
            <person name="Devos K.M."/>
            <person name="Bennetzen J.L."/>
            <person name="Unver T."/>
            <person name="Budak H."/>
            <person name="Gulick P.J."/>
            <person name="Galiba G."/>
            <person name="Kalapos B."/>
            <person name="Nelson D.R."/>
            <person name="Li P."/>
            <person name="You F.M."/>
            <person name="Luo M.C."/>
            <person name="Dvorak J."/>
        </authorList>
    </citation>
    <scope>NUCLEOTIDE SEQUENCE [LARGE SCALE GENOMIC DNA]</scope>
    <source>
        <strain evidence="2">cv. AL8/78</strain>
    </source>
</reference>
<feature type="transmembrane region" description="Helical" evidence="1">
    <location>
        <begin position="36"/>
        <end position="56"/>
    </location>
</feature>
<keyword evidence="1" id="KW-0472">Membrane</keyword>